<evidence type="ECO:0000313" key="3">
    <source>
        <dbReference type="Proteomes" id="UP000887229"/>
    </source>
</evidence>
<feature type="region of interest" description="Disordered" evidence="1">
    <location>
        <begin position="174"/>
        <end position="215"/>
    </location>
</feature>
<dbReference type="OrthoDB" id="5345504at2759"/>
<proteinExistence type="predicted"/>
<feature type="region of interest" description="Disordered" evidence="1">
    <location>
        <begin position="1"/>
        <end position="48"/>
    </location>
</feature>
<keyword evidence="3" id="KW-1185">Reference proteome</keyword>
<gene>
    <name evidence="2" type="ORF">F5Z01DRAFT_672669</name>
</gene>
<feature type="region of interest" description="Disordered" evidence="1">
    <location>
        <begin position="60"/>
        <end position="79"/>
    </location>
</feature>
<feature type="compositionally biased region" description="Basic and acidic residues" evidence="1">
    <location>
        <begin position="38"/>
        <end position="47"/>
    </location>
</feature>
<dbReference type="Proteomes" id="UP000887229">
    <property type="component" value="Unassembled WGS sequence"/>
</dbReference>
<protein>
    <submittedName>
        <fullName evidence="2">Uncharacterized protein</fullName>
    </submittedName>
</protein>
<dbReference type="AlphaFoldDB" id="A0A9P7ZPR1"/>
<dbReference type="EMBL" id="MU251249">
    <property type="protein sequence ID" value="KAG9256028.1"/>
    <property type="molecule type" value="Genomic_DNA"/>
</dbReference>
<dbReference type="GeneID" id="70295742"/>
<dbReference type="RefSeq" id="XP_046119952.1">
    <property type="nucleotide sequence ID" value="XM_046264839.1"/>
</dbReference>
<dbReference type="Pfam" id="PF20354">
    <property type="entry name" value="DUF6649"/>
    <property type="match status" value="1"/>
</dbReference>
<feature type="compositionally biased region" description="Basic and acidic residues" evidence="1">
    <location>
        <begin position="174"/>
        <end position="188"/>
    </location>
</feature>
<organism evidence="2 3">
    <name type="scientific">Emericellopsis atlantica</name>
    <dbReference type="NCBI Taxonomy" id="2614577"/>
    <lineage>
        <taxon>Eukaryota</taxon>
        <taxon>Fungi</taxon>
        <taxon>Dikarya</taxon>
        <taxon>Ascomycota</taxon>
        <taxon>Pezizomycotina</taxon>
        <taxon>Sordariomycetes</taxon>
        <taxon>Hypocreomycetidae</taxon>
        <taxon>Hypocreales</taxon>
        <taxon>Bionectriaceae</taxon>
        <taxon>Emericellopsis</taxon>
    </lineage>
</organism>
<evidence type="ECO:0000256" key="1">
    <source>
        <dbReference type="SAM" id="MobiDB-lite"/>
    </source>
</evidence>
<sequence>MQSPRHLGAPFATTTTNVPNTSTTTHEPSASSSRKRKAESQPDERLVKRLGRLNIEKDGSKLYVPVENPTPSTSGSAHVEEAADPMAVDDSKHKVYIYNLDDELSSSDTESEDRLVFLPDIDRHLRQNRIPPHILANSEGELAGMQMVLYSDPKSLSVPESKDSVRKAIIEARQRLRDQQGGKMEATDSAHPPTVDGTNTNAAPMQNDAEAMDLD</sequence>
<feature type="compositionally biased region" description="Low complexity" evidence="1">
    <location>
        <begin position="13"/>
        <end position="32"/>
    </location>
</feature>
<dbReference type="InterPro" id="IPR046591">
    <property type="entry name" value="DUF6649"/>
</dbReference>
<accession>A0A9P7ZPR1</accession>
<comment type="caution">
    <text evidence="2">The sequence shown here is derived from an EMBL/GenBank/DDBJ whole genome shotgun (WGS) entry which is preliminary data.</text>
</comment>
<evidence type="ECO:0000313" key="2">
    <source>
        <dbReference type="EMBL" id="KAG9256028.1"/>
    </source>
</evidence>
<name>A0A9P7ZPR1_9HYPO</name>
<reference evidence="2" key="1">
    <citation type="journal article" date="2021" name="IMA Fungus">
        <title>Genomic characterization of three marine fungi, including Emericellopsis atlantica sp. nov. with signatures of a generalist lifestyle and marine biomass degradation.</title>
        <authorList>
            <person name="Hagestad O.C."/>
            <person name="Hou L."/>
            <person name="Andersen J.H."/>
            <person name="Hansen E.H."/>
            <person name="Altermark B."/>
            <person name="Li C."/>
            <person name="Kuhnert E."/>
            <person name="Cox R.J."/>
            <person name="Crous P.W."/>
            <person name="Spatafora J.W."/>
            <person name="Lail K."/>
            <person name="Amirebrahimi M."/>
            <person name="Lipzen A."/>
            <person name="Pangilinan J."/>
            <person name="Andreopoulos W."/>
            <person name="Hayes R.D."/>
            <person name="Ng V."/>
            <person name="Grigoriev I.V."/>
            <person name="Jackson S.A."/>
            <person name="Sutton T.D.S."/>
            <person name="Dobson A.D.W."/>
            <person name="Rama T."/>
        </authorList>
    </citation>
    <scope>NUCLEOTIDE SEQUENCE</scope>
    <source>
        <strain evidence="2">TS7</strain>
    </source>
</reference>